<evidence type="ECO:0000313" key="3">
    <source>
        <dbReference type="Proteomes" id="UP000253314"/>
    </source>
</evidence>
<sequence>MGFINGKYYRVLEVISNFFLLNMIWLLMCLPIITIFPATAAMFGVVRQWVLKNDVSVFSSFFHYFKENFKQGLFVGIGWFLLAGLMVVNFTFTNQLDSGLRNILLPVFFVMALLLLSTTIYLFPVMVQYKTSSFNIIKNSFLFSVSNLLLTFVILITIAAIGALLIVFRPSLLFIFSIGSYVIYSLCSRAFHKVEELKAS</sequence>
<accession>A0A366XV10</accession>
<evidence type="ECO:0000313" key="2">
    <source>
        <dbReference type="EMBL" id="RBW69737.1"/>
    </source>
</evidence>
<organism evidence="2 3">
    <name type="scientific">Bacillus taeanensis</name>
    <dbReference type="NCBI Taxonomy" id="273032"/>
    <lineage>
        <taxon>Bacteria</taxon>
        <taxon>Bacillati</taxon>
        <taxon>Bacillota</taxon>
        <taxon>Bacilli</taxon>
        <taxon>Bacillales</taxon>
        <taxon>Bacillaceae</taxon>
        <taxon>Bacillus</taxon>
    </lineage>
</organism>
<reference evidence="2 3" key="1">
    <citation type="submission" date="2018-07" db="EMBL/GenBank/DDBJ databases">
        <title>Lottiidibacillus patelloidae gen. nov., sp. nov., isolated from the intestinal tract of a marine limpet and the reclassification of B. taeanensis BH030017T, B. algicola KMM 3737T and B. hwajinpoensis SW-72T as genus Lottiidibacillus.</title>
        <authorList>
            <person name="Liu R."/>
            <person name="Huang Z."/>
        </authorList>
    </citation>
    <scope>NUCLEOTIDE SEQUENCE [LARGE SCALE GENOMIC DNA]</scope>
    <source>
        <strain evidence="2 3">BH030017</strain>
    </source>
</reference>
<feature type="transmembrane region" description="Helical" evidence="1">
    <location>
        <begin position="20"/>
        <end position="46"/>
    </location>
</feature>
<dbReference type="AlphaFoldDB" id="A0A366XV10"/>
<evidence type="ECO:0008006" key="4">
    <source>
        <dbReference type="Google" id="ProtNLM"/>
    </source>
</evidence>
<feature type="transmembrane region" description="Helical" evidence="1">
    <location>
        <begin position="72"/>
        <end position="92"/>
    </location>
</feature>
<keyword evidence="3" id="KW-1185">Reference proteome</keyword>
<evidence type="ECO:0000256" key="1">
    <source>
        <dbReference type="SAM" id="Phobius"/>
    </source>
</evidence>
<feature type="transmembrane region" description="Helical" evidence="1">
    <location>
        <begin position="141"/>
        <end position="166"/>
    </location>
</feature>
<gene>
    <name evidence="2" type="ORF">DS031_09380</name>
</gene>
<keyword evidence="1" id="KW-1133">Transmembrane helix</keyword>
<comment type="caution">
    <text evidence="2">The sequence shown here is derived from an EMBL/GenBank/DDBJ whole genome shotgun (WGS) entry which is preliminary data.</text>
</comment>
<keyword evidence="1" id="KW-0812">Transmembrane</keyword>
<dbReference type="InterPro" id="IPR006938">
    <property type="entry name" value="DUF624"/>
</dbReference>
<feature type="transmembrane region" description="Helical" evidence="1">
    <location>
        <begin position="172"/>
        <end position="191"/>
    </location>
</feature>
<keyword evidence="1" id="KW-0472">Membrane</keyword>
<name>A0A366XV10_9BACI</name>
<dbReference type="RefSeq" id="WP_113805820.1">
    <property type="nucleotide sequence ID" value="NZ_QOCW01000008.1"/>
</dbReference>
<dbReference type="EMBL" id="QOCW01000008">
    <property type="protein sequence ID" value="RBW69737.1"/>
    <property type="molecule type" value="Genomic_DNA"/>
</dbReference>
<protein>
    <recommendedName>
        <fullName evidence="4">DUF624 domain-containing protein</fullName>
    </recommendedName>
</protein>
<dbReference type="OrthoDB" id="2182676at2"/>
<proteinExistence type="predicted"/>
<dbReference type="Pfam" id="PF04854">
    <property type="entry name" value="DUF624"/>
    <property type="match status" value="1"/>
</dbReference>
<feature type="transmembrane region" description="Helical" evidence="1">
    <location>
        <begin position="104"/>
        <end position="129"/>
    </location>
</feature>
<dbReference type="Proteomes" id="UP000253314">
    <property type="component" value="Unassembled WGS sequence"/>
</dbReference>